<dbReference type="PANTHER" id="PTHR33751">
    <property type="entry name" value="CBB3-TYPE CYTOCHROME C OXIDASE SUBUNIT FIXP"/>
    <property type="match status" value="1"/>
</dbReference>
<evidence type="ECO:0000256" key="1">
    <source>
        <dbReference type="ARBA" id="ARBA00022448"/>
    </source>
</evidence>
<evidence type="ECO:0000256" key="5">
    <source>
        <dbReference type="ARBA" id="ARBA00023004"/>
    </source>
</evidence>
<evidence type="ECO:0000256" key="6">
    <source>
        <dbReference type="PROSITE-ProRule" id="PRU00433"/>
    </source>
</evidence>
<keyword evidence="1" id="KW-0813">Transport</keyword>
<dbReference type="GO" id="GO:0009055">
    <property type="term" value="F:electron transfer activity"/>
    <property type="evidence" value="ECO:0007669"/>
    <property type="project" value="InterPro"/>
</dbReference>
<dbReference type="EMBL" id="LDWR01000031">
    <property type="protein sequence ID" value="KML55428.1"/>
    <property type="molecule type" value="Genomic_DNA"/>
</dbReference>
<protein>
    <submittedName>
        <fullName evidence="8">Cytochrome C</fullName>
    </submittedName>
</protein>
<name>A0A0J5WUA6_BURCE</name>
<dbReference type="Pfam" id="PF13442">
    <property type="entry name" value="Cytochrome_CBB3"/>
    <property type="match status" value="1"/>
</dbReference>
<dbReference type="SUPFAM" id="SSF46626">
    <property type="entry name" value="Cytochrome c"/>
    <property type="match status" value="2"/>
</dbReference>
<feature type="domain" description="Cytochrome c" evidence="7">
    <location>
        <begin position="133"/>
        <end position="214"/>
    </location>
</feature>
<keyword evidence="3 6" id="KW-0479">Metal-binding</keyword>
<evidence type="ECO:0000313" key="9">
    <source>
        <dbReference type="Proteomes" id="UP000036338"/>
    </source>
</evidence>
<keyword evidence="4" id="KW-0249">Electron transport</keyword>
<organism evidence="8 9">
    <name type="scientific">Burkholderia cepacia</name>
    <name type="common">Pseudomonas cepacia</name>
    <dbReference type="NCBI Taxonomy" id="292"/>
    <lineage>
        <taxon>Bacteria</taxon>
        <taxon>Pseudomonadati</taxon>
        <taxon>Pseudomonadota</taxon>
        <taxon>Betaproteobacteria</taxon>
        <taxon>Burkholderiales</taxon>
        <taxon>Burkholderiaceae</taxon>
        <taxon>Burkholderia</taxon>
        <taxon>Burkholderia cepacia complex</taxon>
    </lineage>
</organism>
<dbReference type="RefSeq" id="WP_048247622.1">
    <property type="nucleotide sequence ID" value="NZ_LDWR01000031.1"/>
</dbReference>
<keyword evidence="5 6" id="KW-0408">Iron</keyword>
<proteinExistence type="predicted"/>
<dbReference type="GO" id="GO:0046872">
    <property type="term" value="F:metal ion binding"/>
    <property type="evidence" value="ECO:0007669"/>
    <property type="project" value="UniProtKB-KW"/>
</dbReference>
<evidence type="ECO:0000256" key="4">
    <source>
        <dbReference type="ARBA" id="ARBA00022982"/>
    </source>
</evidence>
<dbReference type="PROSITE" id="PS51007">
    <property type="entry name" value="CYTC"/>
    <property type="match status" value="2"/>
</dbReference>
<reference evidence="8 9" key="1">
    <citation type="submission" date="2015-05" db="EMBL/GenBank/DDBJ databases">
        <title>Draft genome of Burkholderia cepacia LK29.</title>
        <authorList>
            <person name="Chan X.Y."/>
        </authorList>
    </citation>
    <scope>NUCLEOTIDE SEQUENCE [LARGE SCALE GENOMIC DNA]</scope>
    <source>
        <strain evidence="8 9">LK29</strain>
    </source>
</reference>
<keyword evidence="2 6" id="KW-0349">Heme</keyword>
<evidence type="ECO:0000313" key="8">
    <source>
        <dbReference type="EMBL" id="KML55428.1"/>
    </source>
</evidence>
<evidence type="ECO:0000259" key="7">
    <source>
        <dbReference type="PROSITE" id="PS51007"/>
    </source>
</evidence>
<feature type="domain" description="Cytochrome c" evidence="7">
    <location>
        <begin position="16"/>
        <end position="121"/>
    </location>
</feature>
<dbReference type="PANTHER" id="PTHR33751:SF9">
    <property type="entry name" value="CYTOCHROME C4"/>
    <property type="match status" value="1"/>
</dbReference>
<sequence>MKKRILLAIAGLVAVSLVVFGPTLLNLYRLQQFVSASEDAYRADGGPWPHQTDTCLGCHGVKGTSVDQGYPSLAGQPASYVAAQLHDFASGKRANPNMAPLAMSLSEAEIKSLSEYYARQPARSNRYFEADPQLAAQGRQLVEKGTCAACHGARLTGQAKFPRLAGQGHDYLLKQLEAFAAGTRTEATGTMQRVAAALSPKDREAVAQYLASLNPEKE</sequence>
<dbReference type="InterPro" id="IPR009056">
    <property type="entry name" value="Cyt_c-like_dom"/>
</dbReference>
<dbReference type="PATRIC" id="fig|292.27.peg.3790"/>
<dbReference type="Gene3D" id="1.10.760.10">
    <property type="entry name" value="Cytochrome c-like domain"/>
    <property type="match status" value="2"/>
</dbReference>
<evidence type="ECO:0000256" key="2">
    <source>
        <dbReference type="ARBA" id="ARBA00022617"/>
    </source>
</evidence>
<dbReference type="InterPro" id="IPR036909">
    <property type="entry name" value="Cyt_c-like_dom_sf"/>
</dbReference>
<dbReference type="InterPro" id="IPR050597">
    <property type="entry name" value="Cytochrome_c_Oxidase_Subunit"/>
</dbReference>
<evidence type="ECO:0000256" key="3">
    <source>
        <dbReference type="ARBA" id="ARBA00022723"/>
    </source>
</evidence>
<dbReference type="Pfam" id="PF00034">
    <property type="entry name" value="Cytochrom_C"/>
    <property type="match status" value="1"/>
</dbReference>
<gene>
    <name evidence="8" type="ORF">VL15_18700</name>
</gene>
<comment type="caution">
    <text evidence="8">The sequence shown here is derived from an EMBL/GenBank/DDBJ whole genome shotgun (WGS) entry which is preliminary data.</text>
</comment>
<dbReference type="AlphaFoldDB" id="A0A0J5WUA6"/>
<accession>A0A0J5WUA6</accession>
<dbReference type="GO" id="GO:0020037">
    <property type="term" value="F:heme binding"/>
    <property type="evidence" value="ECO:0007669"/>
    <property type="project" value="InterPro"/>
</dbReference>
<dbReference type="Proteomes" id="UP000036338">
    <property type="component" value="Unassembled WGS sequence"/>
</dbReference>